<dbReference type="Gene3D" id="3.30.379.10">
    <property type="entry name" value="Chitobiase/beta-hexosaminidase domain 2-like"/>
    <property type="match status" value="1"/>
</dbReference>
<dbReference type="GO" id="GO:0005975">
    <property type="term" value="P:carbohydrate metabolic process"/>
    <property type="evidence" value="ECO:0007669"/>
    <property type="project" value="InterPro"/>
</dbReference>
<accession>A0AAV5ALB4</accession>
<evidence type="ECO:0000313" key="12">
    <source>
        <dbReference type="EMBL" id="GJJ15467.1"/>
    </source>
</evidence>
<organism evidence="12 13">
    <name type="scientific">Clathrus columnatus</name>
    <dbReference type="NCBI Taxonomy" id="1419009"/>
    <lineage>
        <taxon>Eukaryota</taxon>
        <taxon>Fungi</taxon>
        <taxon>Dikarya</taxon>
        <taxon>Basidiomycota</taxon>
        <taxon>Agaricomycotina</taxon>
        <taxon>Agaricomycetes</taxon>
        <taxon>Phallomycetidae</taxon>
        <taxon>Phallales</taxon>
        <taxon>Clathraceae</taxon>
        <taxon>Clathrus</taxon>
    </lineage>
</organism>
<dbReference type="Pfam" id="PF00728">
    <property type="entry name" value="Glyco_hydro_20"/>
    <property type="match status" value="1"/>
</dbReference>
<feature type="chain" id="PRO_5043495519" description="Beta-hexosaminidase" evidence="9">
    <location>
        <begin position="23"/>
        <end position="565"/>
    </location>
</feature>
<dbReference type="Pfam" id="PF14845">
    <property type="entry name" value="Glycohydro_20b2"/>
    <property type="match status" value="1"/>
</dbReference>
<keyword evidence="4 7" id="KW-0378">Hydrolase</keyword>
<evidence type="ECO:0000256" key="3">
    <source>
        <dbReference type="ARBA" id="ARBA00022729"/>
    </source>
</evidence>
<protein>
    <recommendedName>
        <fullName evidence="7">Beta-hexosaminidase</fullName>
        <ecNumber evidence="7">3.2.1.52</ecNumber>
    </recommendedName>
</protein>
<evidence type="ECO:0000256" key="4">
    <source>
        <dbReference type="ARBA" id="ARBA00022801"/>
    </source>
</evidence>
<evidence type="ECO:0000259" key="11">
    <source>
        <dbReference type="Pfam" id="PF14845"/>
    </source>
</evidence>
<keyword evidence="3 9" id="KW-0732">Signal</keyword>
<evidence type="ECO:0000256" key="6">
    <source>
        <dbReference type="ARBA" id="ARBA00023295"/>
    </source>
</evidence>
<evidence type="ECO:0000256" key="1">
    <source>
        <dbReference type="ARBA" id="ARBA00001231"/>
    </source>
</evidence>
<dbReference type="CDD" id="cd06562">
    <property type="entry name" value="GH20_HexA_HexB-like"/>
    <property type="match status" value="1"/>
</dbReference>
<evidence type="ECO:0000256" key="8">
    <source>
        <dbReference type="PIRSR" id="PIRSR001093-1"/>
    </source>
</evidence>
<dbReference type="PANTHER" id="PTHR22600">
    <property type="entry name" value="BETA-HEXOSAMINIDASE"/>
    <property type="match status" value="1"/>
</dbReference>
<dbReference type="GO" id="GO:0016020">
    <property type="term" value="C:membrane"/>
    <property type="evidence" value="ECO:0007669"/>
    <property type="project" value="TreeGrafter"/>
</dbReference>
<dbReference type="Gene3D" id="3.20.20.80">
    <property type="entry name" value="Glycosidases"/>
    <property type="match status" value="1"/>
</dbReference>
<dbReference type="EMBL" id="BPWL01000011">
    <property type="protein sequence ID" value="GJJ15467.1"/>
    <property type="molecule type" value="Genomic_DNA"/>
</dbReference>
<feature type="domain" description="Glycoside hydrolase family 20 catalytic" evidence="10">
    <location>
        <begin position="179"/>
        <end position="514"/>
    </location>
</feature>
<dbReference type="PANTHER" id="PTHR22600:SF26">
    <property type="entry name" value="BETA-N-ACETYLHEXOSAMINIDASE"/>
    <property type="match status" value="1"/>
</dbReference>
<dbReference type="SUPFAM" id="SSF55545">
    <property type="entry name" value="beta-N-acetylhexosaminidase-like domain"/>
    <property type="match status" value="1"/>
</dbReference>
<feature type="domain" description="Beta-hexosaminidase eukaryotic type N-terminal" evidence="11">
    <location>
        <begin position="23"/>
        <end position="155"/>
    </location>
</feature>
<keyword evidence="6 7" id="KW-0326">Glycosidase</keyword>
<dbReference type="AlphaFoldDB" id="A0AAV5ALB4"/>
<reference evidence="12" key="1">
    <citation type="submission" date="2021-10" db="EMBL/GenBank/DDBJ databases">
        <title>De novo Genome Assembly of Clathrus columnatus (Basidiomycota, Fungi) Using Illumina and Nanopore Sequence Data.</title>
        <authorList>
            <person name="Ogiso-Tanaka E."/>
            <person name="Itagaki H."/>
            <person name="Hosoya T."/>
            <person name="Hosaka K."/>
        </authorList>
    </citation>
    <scope>NUCLEOTIDE SEQUENCE</scope>
    <source>
        <strain evidence="12">MO-923</strain>
    </source>
</reference>
<dbReference type="EC" id="3.2.1.52" evidence="7"/>
<dbReference type="InterPro" id="IPR029018">
    <property type="entry name" value="Hex-like_dom2"/>
</dbReference>
<dbReference type="InterPro" id="IPR017853">
    <property type="entry name" value="GH"/>
</dbReference>
<dbReference type="InterPro" id="IPR015883">
    <property type="entry name" value="Glyco_hydro_20_cat"/>
</dbReference>
<evidence type="ECO:0000313" key="13">
    <source>
        <dbReference type="Proteomes" id="UP001050691"/>
    </source>
</evidence>
<dbReference type="Proteomes" id="UP001050691">
    <property type="component" value="Unassembled WGS sequence"/>
</dbReference>
<comment type="similarity">
    <text evidence="2 7">Belongs to the glycosyl hydrolase 20 family.</text>
</comment>
<evidence type="ECO:0000259" key="10">
    <source>
        <dbReference type="Pfam" id="PF00728"/>
    </source>
</evidence>
<proteinExistence type="inferred from homology"/>
<comment type="caution">
    <text evidence="12">The sequence shown here is derived from an EMBL/GenBank/DDBJ whole genome shotgun (WGS) entry which is preliminary data.</text>
</comment>
<feature type="active site" description="Proton donor" evidence="8">
    <location>
        <position position="336"/>
    </location>
</feature>
<feature type="signal peptide" evidence="9">
    <location>
        <begin position="1"/>
        <end position="22"/>
    </location>
</feature>
<dbReference type="InterPro" id="IPR025705">
    <property type="entry name" value="Beta_hexosaminidase_sua/sub"/>
</dbReference>
<keyword evidence="5" id="KW-0325">Glycoprotein</keyword>
<sequence length="565" mass="61252">MTIKTILISGFLAFSQIQSALCLWPMPSNLDAGNSFLRLSPKFSIVVDVHNAPSDLTQAVQRAQTYIQTDKLQRLVVGRGANDAQNIAKAPELSKLTVSLTGKRPTQSISAEAVLSLEDRSESYSLTVPADGSGATLTADSTLGLLRGLTTFGQLWYQLQNTIYAVQTPLTIKNDTPAFPYRGFMLDTARNLPNSFSVSDILRTIDAMSWVKIIQTDTQSWPLFVESHPELSAEGAYTSDSAYSQADIQNIISYAGERGIDVIIEVDTPGHTGSISFSHPELVACSDASPWSTFANEPPSGQLRLASSAGIDLASSVFGSLASVFPSKYISTGGDEVNTNCYDDDAETQADLKASGQTLDQALNTFLQATHGTLRKAGKTPIVWEEMVLDFNVTLSNDTIAMVWISSQDVASVVQKGFRVIHAASDFFYLDCGGGEWIGDDIANSWCDPFKTWQKLISVNQIYSFDPLASLTSGQTNLILGGETLLWTEQSDPSNLDPIVWPRAAAAAEVFWTGAQLPTGTPLNSSEALPRLHDARYRFVQRGVRAIPLQPQWCAIRPGACDLNA</sequence>
<dbReference type="PIRSF" id="PIRSF001093">
    <property type="entry name" value="B-hxosamndse_ab_euk"/>
    <property type="match status" value="1"/>
</dbReference>
<dbReference type="InterPro" id="IPR029019">
    <property type="entry name" value="HEX_eukaryotic_N"/>
</dbReference>
<dbReference type="GO" id="GO:0030203">
    <property type="term" value="P:glycosaminoglycan metabolic process"/>
    <property type="evidence" value="ECO:0007669"/>
    <property type="project" value="TreeGrafter"/>
</dbReference>
<dbReference type="SUPFAM" id="SSF51445">
    <property type="entry name" value="(Trans)glycosidases"/>
    <property type="match status" value="1"/>
</dbReference>
<gene>
    <name evidence="12" type="ORF">Clacol_009745</name>
</gene>
<evidence type="ECO:0000256" key="9">
    <source>
        <dbReference type="SAM" id="SignalP"/>
    </source>
</evidence>
<evidence type="ECO:0000256" key="2">
    <source>
        <dbReference type="ARBA" id="ARBA00006285"/>
    </source>
</evidence>
<evidence type="ECO:0000256" key="7">
    <source>
        <dbReference type="PIRNR" id="PIRNR001093"/>
    </source>
</evidence>
<name>A0AAV5ALB4_9AGAM</name>
<dbReference type="PRINTS" id="PR00738">
    <property type="entry name" value="GLHYDRLASE20"/>
</dbReference>
<dbReference type="GO" id="GO:0004563">
    <property type="term" value="F:beta-N-acetylhexosaminidase activity"/>
    <property type="evidence" value="ECO:0007669"/>
    <property type="project" value="UniProtKB-EC"/>
</dbReference>
<dbReference type="FunFam" id="3.20.20.80:FF:000063">
    <property type="entry name" value="Beta-hexosaminidase"/>
    <property type="match status" value="1"/>
</dbReference>
<evidence type="ECO:0000256" key="5">
    <source>
        <dbReference type="ARBA" id="ARBA00023180"/>
    </source>
</evidence>
<keyword evidence="13" id="KW-1185">Reference proteome</keyword>
<comment type="catalytic activity">
    <reaction evidence="1 7">
        <text>Hydrolysis of terminal non-reducing N-acetyl-D-hexosamine residues in N-acetyl-beta-D-hexosaminides.</text>
        <dbReference type="EC" id="3.2.1.52"/>
    </reaction>
</comment>